<organism evidence="4 5">
    <name type="scientific">Leptospira ellinghausenii</name>
    <dbReference type="NCBI Taxonomy" id="1917822"/>
    <lineage>
        <taxon>Bacteria</taxon>
        <taxon>Pseudomonadati</taxon>
        <taxon>Spirochaetota</taxon>
        <taxon>Spirochaetia</taxon>
        <taxon>Leptospirales</taxon>
        <taxon>Leptospiraceae</taxon>
        <taxon>Leptospira</taxon>
    </lineage>
</organism>
<feature type="transmembrane region" description="Helical" evidence="2">
    <location>
        <begin position="7"/>
        <end position="26"/>
    </location>
</feature>
<dbReference type="Pfam" id="PF07228">
    <property type="entry name" value="SpoIIE"/>
    <property type="match status" value="1"/>
</dbReference>
<evidence type="ECO:0000313" key="4">
    <source>
        <dbReference type="EMBL" id="GBF43598.1"/>
    </source>
</evidence>
<feature type="transmembrane region" description="Helical" evidence="2">
    <location>
        <begin position="187"/>
        <end position="205"/>
    </location>
</feature>
<gene>
    <name evidence="4" type="ORF">LPTSP2_29010</name>
</gene>
<protein>
    <submittedName>
        <fullName evidence="4">Serine phosphatase RsbU</fullName>
    </submittedName>
</protein>
<evidence type="ECO:0000313" key="5">
    <source>
        <dbReference type="Proteomes" id="UP000245206"/>
    </source>
</evidence>
<comment type="caution">
    <text evidence="4">The sequence shown here is derived from an EMBL/GenBank/DDBJ whole genome shotgun (WGS) entry which is preliminary data.</text>
</comment>
<proteinExistence type="predicted"/>
<dbReference type="InterPro" id="IPR036457">
    <property type="entry name" value="PPM-type-like_dom_sf"/>
</dbReference>
<keyword evidence="2" id="KW-0472">Membrane</keyword>
<feature type="transmembrane region" description="Helical" evidence="2">
    <location>
        <begin position="212"/>
        <end position="234"/>
    </location>
</feature>
<feature type="transmembrane region" description="Helical" evidence="2">
    <location>
        <begin position="363"/>
        <end position="380"/>
    </location>
</feature>
<dbReference type="Proteomes" id="UP000245206">
    <property type="component" value="Unassembled WGS sequence"/>
</dbReference>
<feature type="transmembrane region" description="Helical" evidence="2">
    <location>
        <begin position="273"/>
        <end position="291"/>
    </location>
</feature>
<dbReference type="AlphaFoldDB" id="A0A2P2DG54"/>
<feature type="transmembrane region" description="Helical" evidence="2">
    <location>
        <begin position="306"/>
        <end position="326"/>
    </location>
</feature>
<keyword evidence="2" id="KW-1133">Transmembrane helix</keyword>
<keyword evidence="5" id="KW-1185">Reference proteome</keyword>
<dbReference type="PANTHER" id="PTHR43156">
    <property type="entry name" value="STAGE II SPORULATION PROTEIN E-RELATED"/>
    <property type="match status" value="1"/>
</dbReference>
<dbReference type="RefSeq" id="WP_108960500.1">
    <property type="nucleotide sequence ID" value="NZ_BFAZ01000009.1"/>
</dbReference>
<dbReference type="InterPro" id="IPR011623">
    <property type="entry name" value="7TMR_DISM_rcpt_extracell_dom1"/>
</dbReference>
<feature type="transmembrane region" description="Helical" evidence="2">
    <location>
        <begin position="335"/>
        <end position="351"/>
    </location>
</feature>
<dbReference type="EMBL" id="BFAZ01000009">
    <property type="protein sequence ID" value="GBF43598.1"/>
    <property type="molecule type" value="Genomic_DNA"/>
</dbReference>
<accession>A0A2P2DG54</accession>
<dbReference type="Pfam" id="PF07695">
    <property type="entry name" value="7TMR-DISM_7TM"/>
    <property type="match status" value="1"/>
</dbReference>
<keyword evidence="1" id="KW-0378">Hydrolase</keyword>
<evidence type="ECO:0000256" key="2">
    <source>
        <dbReference type="SAM" id="Phobius"/>
    </source>
</evidence>
<dbReference type="InterPro" id="IPR052016">
    <property type="entry name" value="Bact_Sigma-Reg"/>
</dbReference>
<feature type="transmembrane region" description="Helical" evidence="2">
    <location>
        <begin position="240"/>
        <end position="266"/>
    </location>
</feature>
<feature type="domain" description="PPM-type phosphatase" evidence="3">
    <location>
        <begin position="432"/>
        <end position="649"/>
    </location>
</feature>
<evidence type="ECO:0000259" key="3">
    <source>
        <dbReference type="SMART" id="SM00331"/>
    </source>
</evidence>
<sequence>MKEVKPYISILVPIQFVLFFLLIFSIQNCFDLHSESKQEIQLQQSIYLIDRYYYWSSEEIFDPETIQESKWIPISDKTLGFKKREKEYLYIKFSDQFIRQLQSPILFAEIALETFKVFQGKENVYISKEFDFIFPHLIPLSPEPKGFIYIQFQSRYKNFIGLDRDVIFKNHTKALIDLFMENLSKTFFSPILLVLSFIFMGFYFLRRKELIFLNFSILLLSASLIEVLNGFVGFSLRQYAFYLVPITFINFTFFPFAFLLFLISVFPPFFKKVFKFIAILHIFVFLTSIVRNYDLGVSFLNSEEDYNWIVVLEAIVAILSSIYVFLKGNRQIREIILGILVIVSAGLHDTLVDLEILHYQIRFIHYGFFLMLGFFGYYVFKHYWELLHSINRMNTELRTKNKELQRLIQIDKDLALAHALQKSLLSSKYNEDDKIRIIGFSQNLESVGGDYFDHTKDSMGNWAFLIADVSGHGISSAMVAAMSKMAFVGAGPYLQFPARVFHLMNRHLVGKTKNLFITASYLFIDTESYTATFSNAGHPSFYLIRNTEKDVIQLTAKGKPLGLFSQQSYAEDTVGIKPKDKILLYTDGIFDLLNEYGESFGEDRLKSLLWEYRYYNIQDLSSILQDSLFRFSNGWKHQMDDLSFLLIEIK</sequence>
<name>A0A2P2DG54_9LEPT</name>
<dbReference type="InterPro" id="IPR001932">
    <property type="entry name" value="PPM-type_phosphatase-like_dom"/>
</dbReference>
<reference evidence="5" key="1">
    <citation type="journal article" date="2019" name="Microbiol. Immunol.">
        <title>Molecular and phenotypic characterization of Leptospira johnsonii sp. nov., Leptospira ellinghausenii sp. nov. and Leptospira ryugenii sp. nov. isolated from soil and water in Japan.</title>
        <authorList>
            <person name="Masuzawa T."/>
            <person name="Saito M."/>
            <person name="Nakao R."/>
            <person name="Nikaido Y."/>
            <person name="Matsumoto M."/>
            <person name="Ogawa M."/>
            <person name="Yokoyama M."/>
            <person name="Hidaka Y."/>
            <person name="Tomita J."/>
            <person name="Sakakibara K."/>
            <person name="Suzuki K."/>
            <person name="Yasuda S."/>
            <person name="Sato H."/>
            <person name="Yamaguchi M."/>
            <person name="Yoshida S.I."/>
            <person name="Koizumi N."/>
            <person name="Kawamura Y."/>
        </authorList>
    </citation>
    <scope>NUCLEOTIDE SEQUENCE [LARGE SCALE GENOMIC DNA]</scope>
    <source>
        <strain evidence="5">E18</strain>
    </source>
</reference>
<dbReference type="GO" id="GO:0016791">
    <property type="term" value="F:phosphatase activity"/>
    <property type="evidence" value="ECO:0007669"/>
    <property type="project" value="TreeGrafter"/>
</dbReference>
<dbReference type="Gene3D" id="3.60.40.10">
    <property type="entry name" value="PPM-type phosphatase domain"/>
    <property type="match status" value="1"/>
</dbReference>
<dbReference type="OrthoDB" id="311904at2"/>
<dbReference type="SMART" id="SM00331">
    <property type="entry name" value="PP2C_SIG"/>
    <property type="match status" value="1"/>
</dbReference>
<evidence type="ECO:0000256" key="1">
    <source>
        <dbReference type="ARBA" id="ARBA00022801"/>
    </source>
</evidence>
<dbReference type="SUPFAM" id="SSF81606">
    <property type="entry name" value="PP2C-like"/>
    <property type="match status" value="1"/>
</dbReference>
<dbReference type="PANTHER" id="PTHR43156:SF2">
    <property type="entry name" value="STAGE II SPORULATION PROTEIN E"/>
    <property type="match status" value="1"/>
</dbReference>
<keyword evidence="2" id="KW-0812">Transmembrane</keyword>